<dbReference type="Pfam" id="PF13671">
    <property type="entry name" value="AAA_33"/>
    <property type="match status" value="1"/>
</dbReference>
<protein>
    <recommendedName>
        <fullName evidence="1">Aminoglycoside phosphotransferase domain-containing protein</fullName>
    </recommendedName>
</protein>
<proteinExistence type="predicted"/>
<dbReference type="Gene3D" id="3.90.1200.10">
    <property type="match status" value="1"/>
</dbReference>
<sequence>MSQQLIEALQNPALYQHNTGEFKLYQTHISWVLLTGDYAYKIKKPMDFGFLNFTTLEKRKFFCEQEVALNKRLAPDLYLDVLPISGSEDAPRLGDDSAPFEYAIRMQQFDGDRLLSNLQAEGMVTTAHIDSLAHQIAGFHAEIRQADDSMKLGSPAEVLAPAQQNFDQIREMLSEKPQLDQLTQLEGWMQDTFTRLESLFARRKANGMIRECHGDIHLGNVALIQEAGKDKVTLFDCIEFNDEFRWIDVISDAGFLVMDLEARGEKELARHFINLYLELTGDYEGIQLLPFYKAYRAMVRAKVTRFMLLDPSIDETGRKALEADYQSYIDLAESYTVFEQPFMLITHGVSGSGKSSISRAVIKELGVIRIRSDVERKRLFGLSPDQDSHSELDAGIYTPEATERTYDKLAKLADCVIHSATPVIIDATNLKRWQRDALRDKAEQLGVPALTLSFTASEQTLERRIKKRLTSDSDASEADLAVLHKQLAEQDNIASDETDYTIVINTDEDNASTKLLMSIRRQFGL</sequence>
<comment type="caution">
    <text evidence="2">The sequence shown here is derived from an EMBL/GenBank/DDBJ whole genome shotgun (WGS) entry which is preliminary data.</text>
</comment>
<dbReference type="Gene3D" id="3.40.50.300">
    <property type="entry name" value="P-loop containing nucleotide triphosphate hydrolases"/>
    <property type="match status" value="1"/>
</dbReference>
<accession>A0A1T1H8T6</accession>
<name>A0A1T1H8T6_OCELI</name>
<evidence type="ECO:0000313" key="3">
    <source>
        <dbReference type="Proteomes" id="UP000190064"/>
    </source>
</evidence>
<dbReference type="InterPro" id="IPR011009">
    <property type="entry name" value="Kinase-like_dom_sf"/>
</dbReference>
<dbReference type="PANTHER" id="PTHR43883">
    <property type="entry name" value="SLR0207 PROTEIN"/>
    <property type="match status" value="1"/>
</dbReference>
<dbReference type="Proteomes" id="UP000190064">
    <property type="component" value="Unassembled WGS sequence"/>
</dbReference>
<gene>
    <name evidence="2" type="ORF">BTA35_0214835</name>
</gene>
<evidence type="ECO:0000313" key="2">
    <source>
        <dbReference type="EMBL" id="OOV86248.1"/>
    </source>
</evidence>
<dbReference type="InterPro" id="IPR052732">
    <property type="entry name" value="Cell-binding_unc_protein"/>
</dbReference>
<dbReference type="AlphaFoldDB" id="A0A1T1H8T6"/>
<dbReference type="EMBL" id="MTSD02000008">
    <property type="protein sequence ID" value="OOV86248.1"/>
    <property type="molecule type" value="Genomic_DNA"/>
</dbReference>
<dbReference type="InterPro" id="IPR002575">
    <property type="entry name" value="Aminoglycoside_PTrfase"/>
</dbReference>
<dbReference type="RefSeq" id="WP_078320597.1">
    <property type="nucleotide sequence ID" value="NZ_FXTS01000009.1"/>
</dbReference>
<keyword evidence="3" id="KW-1185">Reference proteome</keyword>
<reference evidence="2" key="1">
    <citation type="submission" date="2017-02" db="EMBL/GenBank/DDBJ databases">
        <title>Draft Genome Sequence of the Salt Water Bacterium Oceanospirillum linum ATCC 11336.</title>
        <authorList>
            <person name="Trachtenberg A.M."/>
            <person name="Carney J.G."/>
            <person name="Linnane J.D."/>
            <person name="Rheaume B.A."/>
            <person name="Pitts N.L."/>
            <person name="Mykles D.L."/>
            <person name="Maclea K.S."/>
        </authorList>
    </citation>
    <scope>NUCLEOTIDE SEQUENCE [LARGE SCALE GENOMIC DNA]</scope>
    <source>
        <strain evidence="2">ATCC 11336</strain>
    </source>
</reference>
<dbReference type="PANTHER" id="PTHR43883:SF1">
    <property type="entry name" value="GLUCONOKINASE"/>
    <property type="match status" value="1"/>
</dbReference>
<evidence type="ECO:0000259" key="1">
    <source>
        <dbReference type="Pfam" id="PF01636"/>
    </source>
</evidence>
<organism evidence="2 3">
    <name type="scientific">Oceanospirillum linum</name>
    <dbReference type="NCBI Taxonomy" id="966"/>
    <lineage>
        <taxon>Bacteria</taxon>
        <taxon>Pseudomonadati</taxon>
        <taxon>Pseudomonadota</taxon>
        <taxon>Gammaproteobacteria</taxon>
        <taxon>Oceanospirillales</taxon>
        <taxon>Oceanospirillaceae</taxon>
        <taxon>Oceanospirillum</taxon>
    </lineage>
</organism>
<dbReference type="STRING" id="966.BTA35_0214835"/>
<dbReference type="InterPro" id="IPR027417">
    <property type="entry name" value="P-loop_NTPase"/>
</dbReference>
<dbReference type="SUPFAM" id="SSF52540">
    <property type="entry name" value="P-loop containing nucleoside triphosphate hydrolases"/>
    <property type="match status" value="1"/>
</dbReference>
<feature type="domain" description="Aminoglycoside phosphotransferase" evidence="1">
    <location>
        <begin position="64"/>
        <end position="287"/>
    </location>
</feature>
<dbReference type="Pfam" id="PF01636">
    <property type="entry name" value="APH"/>
    <property type="match status" value="1"/>
</dbReference>
<dbReference type="SUPFAM" id="SSF56112">
    <property type="entry name" value="Protein kinase-like (PK-like)"/>
    <property type="match status" value="1"/>
</dbReference>